<evidence type="ECO:0000256" key="7">
    <source>
        <dbReference type="ARBA" id="ARBA00047428"/>
    </source>
</evidence>
<gene>
    <name evidence="9" type="ORF">LX80_01100</name>
</gene>
<dbReference type="GO" id="GO:0005975">
    <property type="term" value="P:carbohydrate metabolic process"/>
    <property type="evidence" value="ECO:0007669"/>
    <property type="project" value="InterPro"/>
</dbReference>
<keyword evidence="4" id="KW-0547">Nucleotide-binding</keyword>
<dbReference type="GO" id="GO:0005524">
    <property type="term" value="F:ATP binding"/>
    <property type="evidence" value="ECO:0007669"/>
    <property type="project" value="UniProtKB-KW"/>
</dbReference>
<keyword evidence="3" id="KW-0548">Nucleotidyltransferase</keyword>
<dbReference type="InterPro" id="IPR011914">
    <property type="entry name" value="RfaE_dom_II"/>
</dbReference>
<keyword evidence="9" id="KW-0418">Kinase</keyword>
<dbReference type="InterPro" id="IPR014729">
    <property type="entry name" value="Rossmann-like_a/b/a_fold"/>
</dbReference>
<evidence type="ECO:0000256" key="4">
    <source>
        <dbReference type="ARBA" id="ARBA00022741"/>
    </source>
</evidence>
<dbReference type="OrthoDB" id="9795543at2"/>
<sequence length="164" mass="17932">MRYTQAIQQKIFHLDALKAIRAGWKMRNKTVAFTNGCFDILHEGHISSLSKAAEAADYLIVGVNSDASTKRLKGNDRPVNNEHSRALILASLIMVDAVIIFEEDTPLQLIEALMPDVLVKGGDYTIETIVGAKEVMANGGKVLINPIIEGFSTTGILQKIRQLG</sequence>
<evidence type="ECO:0000256" key="5">
    <source>
        <dbReference type="ARBA" id="ARBA00022840"/>
    </source>
</evidence>
<name>A0A2W7RX94_9BACT</name>
<dbReference type="InterPro" id="IPR004821">
    <property type="entry name" value="Cyt_trans-like"/>
</dbReference>
<dbReference type="NCBIfam" id="TIGR00125">
    <property type="entry name" value="cyt_tran_rel"/>
    <property type="match status" value="1"/>
</dbReference>
<proteinExistence type="predicted"/>
<evidence type="ECO:0000256" key="6">
    <source>
        <dbReference type="ARBA" id="ARBA00023277"/>
    </source>
</evidence>
<keyword evidence="10" id="KW-1185">Reference proteome</keyword>
<evidence type="ECO:0000256" key="3">
    <source>
        <dbReference type="ARBA" id="ARBA00022695"/>
    </source>
</evidence>
<dbReference type="Proteomes" id="UP000249720">
    <property type="component" value="Unassembled WGS sequence"/>
</dbReference>
<organism evidence="9 10">
    <name type="scientific">Hydrotalea sandarakina</name>
    <dbReference type="NCBI Taxonomy" id="1004304"/>
    <lineage>
        <taxon>Bacteria</taxon>
        <taxon>Pseudomonadati</taxon>
        <taxon>Bacteroidota</taxon>
        <taxon>Chitinophagia</taxon>
        <taxon>Chitinophagales</taxon>
        <taxon>Chitinophagaceae</taxon>
        <taxon>Hydrotalea</taxon>
    </lineage>
</organism>
<dbReference type="SUPFAM" id="SSF52374">
    <property type="entry name" value="Nucleotidylyl transferase"/>
    <property type="match status" value="1"/>
</dbReference>
<evidence type="ECO:0000313" key="9">
    <source>
        <dbReference type="EMBL" id="PZX63456.1"/>
    </source>
</evidence>
<keyword evidence="2 9" id="KW-0808">Transferase</keyword>
<dbReference type="AlphaFoldDB" id="A0A2W7RX94"/>
<reference evidence="9 10" key="1">
    <citation type="submission" date="2018-06" db="EMBL/GenBank/DDBJ databases">
        <title>Genomic Encyclopedia of Archaeal and Bacterial Type Strains, Phase II (KMG-II): from individual species to whole genera.</title>
        <authorList>
            <person name="Goeker M."/>
        </authorList>
    </citation>
    <scope>NUCLEOTIDE SEQUENCE [LARGE SCALE GENOMIC DNA]</scope>
    <source>
        <strain evidence="9 10">DSM 23241</strain>
    </source>
</reference>
<dbReference type="PANTHER" id="PTHR43793">
    <property type="entry name" value="FAD SYNTHASE"/>
    <property type="match status" value="1"/>
</dbReference>
<dbReference type="PANTHER" id="PTHR43793:SF2">
    <property type="entry name" value="BIFUNCTIONAL PROTEIN HLDE"/>
    <property type="match status" value="1"/>
</dbReference>
<comment type="catalytic activity">
    <reaction evidence="7">
        <text>D-glycero-beta-D-manno-heptose 1-phosphate + ATP + H(+) = ADP-D-glycero-beta-D-manno-heptose + diphosphate</text>
        <dbReference type="Rhea" id="RHEA:27465"/>
        <dbReference type="ChEBI" id="CHEBI:15378"/>
        <dbReference type="ChEBI" id="CHEBI:30616"/>
        <dbReference type="ChEBI" id="CHEBI:33019"/>
        <dbReference type="ChEBI" id="CHEBI:59967"/>
        <dbReference type="ChEBI" id="CHEBI:61593"/>
        <dbReference type="EC" id="2.7.7.70"/>
    </reaction>
</comment>
<keyword evidence="6" id="KW-0119">Carbohydrate metabolism</keyword>
<keyword evidence="5" id="KW-0067">ATP-binding</keyword>
<dbReference type="GO" id="GO:0016773">
    <property type="term" value="F:phosphotransferase activity, alcohol group as acceptor"/>
    <property type="evidence" value="ECO:0007669"/>
    <property type="project" value="InterPro"/>
</dbReference>
<evidence type="ECO:0000259" key="8">
    <source>
        <dbReference type="Pfam" id="PF01467"/>
    </source>
</evidence>
<dbReference type="GO" id="GO:0016779">
    <property type="term" value="F:nucleotidyltransferase activity"/>
    <property type="evidence" value="ECO:0007669"/>
    <property type="project" value="UniProtKB-KW"/>
</dbReference>
<dbReference type="RefSeq" id="WP_111294093.1">
    <property type="nucleotide sequence ID" value="NZ_QKZV01000003.1"/>
</dbReference>
<evidence type="ECO:0000313" key="10">
    <source>
        <dbReference type="Proteomes" id="UP000249720"/>
    </source>
</evidence>
<protein>
    <recommendedName>
        <fullName evidence="1">D-glycero-beta-D-manno-heptose 1-phosphate adenylyltransferase</fullName>
        <ecNumber evidence="1">2.7.7.70</ecNumber>
    </recommendedName>
</protein>
<accession>A0A2W7RX94</accession>
<dbReference type="EMBL" id="QKZV01000003">
    <property type="protein sequence ID" value="PZX63456.1"/>
    <property type="molecule type" value="Genomic_DNA"/>
</dbReference>
<dbReference type="InterPro" id="IPR050385">
    <property type="entry name" value="Archaeal_FAD_synthase"/>
</dbReference>
<evidence type="ECO:0000256" key="1">
    <source>
        <dbReference type="ARBA" id="ARBA00012519"/>
    </source>
</evidence>
<feature type="domain" description="Cytidyltransferase-like" evidence="8">
    <location>
        <begin position="33"/>
        <end position="154"/>
    </location>
</feature>
<evidence type="ECO:0000256" key="2">
    <source>
        <dbReference type="ARBA" id="ARBA00022679"/>
    </source>
</evidence>
<dbReference type="NCBIfam" id="TIGR02199">
    <property type="entry name" value="rfaE_dom_II"/>
    <property type="match status" value="1"/>
</dbReference>
<dbReference type="EC" id="2.7.7.70" evidence="1"/>
<dbReference type="Pfam" id="PF01467">
    <property type="entry name" value="CTP_transf_like"/>
    <property type="match status" value="1"/>
</dbReference>
<comment type="caution">
    <text evidence="9">The sequence shown here is derived from an EMBL/GenBank/DDBJ whole genome shotgun (WGS) entry which is preliminary data.</text>
</comment>
<dbReference type="GO" id="GO:0016301">
    <property type="term" value="F:kinase activity"/>
    <property type="evidence" value="ECO:0007669"/>
    <property type="project" value="UniProtKB-KW"/>
</dbReference>
<dbReference type="Gene3D" id="3.40.50.620">
    <property type="entry name" value="HUPs"/>
    <property type="match status" value="1"/>
</dbReference>